<dbReference type="GO" id="GO:0004519">
    <property type="term" value="F:endonuclease activity"/>
    <property type="evidence" value="ECO:0007669"/>
    <property type="project" value="UniProtKB-KW"/>
</dbReference>
<gene>
    <name evidence="3" type="ORF">FV141_10905</name>
</gene>
<keyword evidence="4" id="KW-1185">Reference proteome</keyword>
<organism evidence="3 4">
    <name type="scientific">Dermacoccus abyssi</name>
    <dbReference type="NCBI Taxonomy" id="322596"/>
    <lineage>
        <taxon>Bacteria</taxon>
        <taxon>Bacillati</taxon>
        <taxon>Actinomycetota</taxon>
        <taxon>Actinomycetes</taxon>
        <taxon>Micrococcales</taxon>
        <taxon>Dermacoccaceae</taxon>
        <taxon>Dermacoccus</taxon>
    </lineage>
</organism>
<dbReference type="Proteomes" id="UP000323565">
    <property type="component" value="Chromosome"/>
</dbReference>
<keyword evidence="3" id="KW-0255">Endonuclease</keyword>
<dbReference type="EMBL" id="CP043031">
    <property type="protein sequence ID" value="QEH93984.1"/>
    <property type="molecule type" value="Genomic_DNA"/>
</dbReference>
<dbReference type="Pfam" id="PF14338">
    <property type="entry name" value="Mrr_N"/>
    <property type="match status" value="1"/>
</dbReference>
<dbReference type="PANTHER" id="PTHR30015:SF7">
    <property type="entry name" value="TYPE IV METHYL-DIRECTED RESTRICTION ENZYME ECOKMRR"/>
    <property type="match status" value="1"/>
</dbReference>
<dbReference type="InterPro" id="IPR007560">
    <property type="entry name" value="Restrct_endonuc_IV_Mrr"/>
</dbReference>
<protein>
    <submittedName>
        <fullName evidence="3">Restriction endonuclease</fullName>
    </submittedName>
</protein>
<evidence type="ECO:0000259" key="1">
    <source>
        <dbReference type="Pfam" id="PF04471"/>
    </source>
</evidence>
<dbReference type="Pfam" id="PF04471">
    <property type="entry name" value="Mrr_cat"/>
    <property type="match status" value="1"/>
</dbReference>
<dbReference type="SUPFAM" id="SSF52980">
    <property type="entry name" value="Restriction endonuclease-like"/>
    <property type="match status" value="1"/>
</dbReference>
<dbReference type="InterPro" id="IPR052906">
    <property type="entry name" value="Type_IV_Methyl-Rstrct_Enzyme"/>
</dbReference>
<evidence type="ECO:0000259" key="2">
    <source>
        <dbReference type="Pfam" id="PF14338"/>
    </source>
</evidence>
<dbReference type="InterPro" id="IPR011856">
    <property type="entry name" value="tRNA_endonuc-like_dom_sf"/>
</dbReference>
<dbReference type="InterPro" id="IPR011335">
    <property type="entry name" value="Restrct_endonuc-II-like"/>
</dbReference>
<keyword evidence="3" id="KW-0540">Nuclease</keyword>
<proteinExistence type="predicted"/>
<dbReference type="Gene3D" id="3.40.1350.10">
    <property type="match status" value="1"/>
</dbReference>
<reference evidence="3 4" key="1">
    <citation type="submission" date="2019-08" db="EMBL/GenBank/DDBJ databases">
        <title>Dermacoccus abyssi strain HZAU 226, whole genome Nanopore sequencing project.</title>
        <authorList>
            <person name="Guo A."/>
            <person name="Zhang X."/>
            <person name="Ruan Y."/>
            <person name="Liu W."/>
            <person name="Chen Q."/>
            <person name="Gu L."/>
        </authorList>
    </citation>
    <scope>NUCLEOTIDE SEQUENCE [LARGE SCALE GENOMIC DNA]</scope>
    <source>
        <strain evidence="3 4">HZAU 226</strain>
    </source>
</reference>
<keyword evidence="3" id="KW-0378">Hydrolase</keyword>
<dbReference type="InterPro" id="IPR025745">
    <property type="entry name" value="Mrr-like_N_dom"/>
</dbReference>
<feature type="domain" description="Restriction endonuclease type IV Mrr" evidence="1">
    <location>
        <begin position="165"/>
        <end position="283"/>
    </location>
</feature>
<feature type="domain" description="Restriction system protein Mrr-like N-terminal" evidence="2">
    <location>
        <begin position="6"/>
        <end position="90"/>
    </location>
</feature>
<dbReference type="PANTHER" id="PTHR30015">
    <property type="entry name" value="MRR RESTRICTION SYSTEM PROTEIN"/>
    <property type="match status" value="1"/>
</dbReference>
<name>A0ABX5ZBJ6_9MICO</name>
<evidence type="ECO:0000313" key="4">
    <source>
        <dbReference type="Proteomes" id="UP000323565"/>
    </source>
</evidence>
<accession>A0ABX5ZBJ6</accession>
<evidence type="ECO:0000313" key="3">
    <source>
        <dbReference type="EMBL" id="QEH93984.1"/>
    </source>
</evidence>
<sequence length="309" mass="33944">MSVPTYEDMMRPVLEILAANGETQFRTIPDQVADVMHMSEADRAQKIGSGQLVVTNRVGWAITYLVQAGVVSRPRRGYAEITPRGRQLLSQTAGPISNANLAQFDEFQEFRRRSRKPNRAQGETDAVTTTDEVVADADTPKEIIDATVATVHGALISEILERVTQLSPKDFESLVLKVLGAMQYGTAGHIESTGDSADAGIDGVISQDPLGLDRIYVQAKRYSRDRTVGRPAMQAFVGALQGQQADRGVFIATCTFTREALDYADRVGVRIIPINGIELAELMLKHRVGVQTDYVATLLRLDEDFYDSL</sequence>